<feature type="region of interest" description="Disordered" evidence="10">
    <location>
        <begin position="225"/>
        <end position="258"/>
    </location>
</feature>
<dbReference type="PANTHER" id="PTHR46543:SF1">
    <property type="entry name" value="ZINC FINGER CCHC DOMAIN-CONTAINING PROTEIN 7"/>
    <property type="match status" value="1"/>
</dbReference>
<proteinExistence type="predicted"/>
<comment type="subcellular location">
    <subcellularLocation>
        <location evidence="1">Nucleus</location>
    </subcellularLocation>
</comment>
<gene>
    <name evidence="13" type="primary">LOC113402124</name>
</gene>
<feature type="compositionally biased region" description="Polar residues" evidence="10">
    <location>
        <begin position="154"/>
        <end position="167"/>
    </location>
</feature>
<dbReference type="InterPro" id="IPR001878">
    <property type="entry name" value="Znf_CCHC"/>
</dbReference>
<feature type="domain" description="CCHC-type" evidence="11">
    <location>
        <begin position="571"/>
        <end position="587"/>
    </location>
</feature>
<keyword evidence="4 9" id="KW-0863">Zinc-finger</keyword>
<feature type="region of interest" description="Disordered" evidence="10">
    <location>
        <begin position="691"/>
        <end position="726"/>
    </location>
</feature>
<dbReference type="SMART" id="SM00343">
    <property type="entry name" value="ZnF_C2HC"/>
    <property type="match status" value="5"/>
</dbReference>
<feature type="region of interest" description="Disordered" evidence="10">
    <location>
        <begin position="265"/>
        <end position="284"/>
    </location>
</feature>
<feature type="region of interest" description="Disordered" evidence="10">
    <location>
        <begin position="69"/>
        <end position="92"/>
    </location>
</feature>
<feature type="region of interest" description="Disordered" evidence="10">
    <location>
        <begin position="290"/>
        <end position="334"/>
    </location>
</feature>
<dbReference type="RefSeq" id="XP_026498045.2">
    <property type="nucleotide sequence ID" value="XM_026642260.2"/>
</dbReference>
<dbReference type="GO" id="GO:0071035">
    <property type="term" value="P:nuclear polyadenylation-dependent rRNA catabolic process"/>
    <property type="evidence" value="ECO:0007669"/>
    <property type="project" value="TreeGrafter"/>
</dbReference>
<keyword evidence="12" id="KW-1185">Reference proteome</keyword>
<dbReference type="PROSITE" id="PS50158">
    <property type="entry name" value="ZF_CCHC"/>
    <property type="match status" value="2"/>
</dbReference>
<dbReference type="InterPro" id="IPR051644">
    <property type="entry name" value="TRAMP_AT-DNA-binding"/>
</dbReference>
<evidence type="ECO:0000256" key="1">
    <source>
        <dbReference type="ARBA" id="ARBA00004123"/>
    </source>
</evidence>
<dbReference type="Gene3D" id="4.10.60.10">
    <property type="entry name" value="Zinc finger, CCHC-type"/>
    <property type="match status" value="2"/>
</dbReference>
<dbReference type="GO" id="GO:0071036">
    <property type="term" value="P:nuclear polyadenylation-dependent snoRNA catabolic process"/>
    <property type="evidence" value="ECO:0007669"/>
    <property type="project" value="TreeGrafter"/>
</dbReference>
<feature type="compositionally biased region" description="Low complexity" evidence="10">
    <location>
        <begin position="293"/>
        <end position="308"/>
    </location>
</feature>
<keyword evidence="5" id="KW-0862">Zinc</keyword>
<feature type="compositionally biased region" description="Basic residues" evidence="10">
    <location>
        <begin position="267"/>
        <end position="278"/>
    </location>
</feature>
<keyword evidence="6" id="KW-0539">Nucleus</keyword>
<dbReference type="GO" id="GO:0071031">
    <property type="term" value="P:nuclear mRNA surveillance of mRNA 3'-end processing"/>
    <property type="evidence" value="ECO:0007669"/>
    <property type="project" value="TreeGrafter"/>
</dbReference>
<protein>
    <recommendedName>
        <fullName evidence="7">Zinc finger CCHC domain-containing protein 7</fullName>
    </recommendedName>
    <alternativeName>
        <fullName evidence="8">TRAMP-like complex RNA-binding factor ZCCHC7</fullName>
    </alternativeName>
</protein>
<evidence type="ECO:0000256" key="7">
    <source>
        <dbReference type="ARBA" id="ARBA00041190"/>
    </source>
</evidence>
<evidence type="ECO:0000256" key="10">
    <source>
        <dbReference type="SAM" id="MobiDB-lite"/>
    </source>
</evidence>
<name>A0A8B8ILR5_VANTA</name>
<dbReference type="AlphaFoldDB" id="A0A8B8ILR5"/>
<reference evidence="12" key="1">
    <citation type="submission" date="2025-05" db="UniProtKB">
        <authorList>
            <consortium name="RefSeq"/>
        </authorList>
    </citation>
    <scope>NUCLEOTIDE SEQUENCE [LARGE SCALE GENOMIC DNA]</scope>
</reference>
<feature type="compositionally biased region" description="Polar residues" evidence="10">
    <location>
        <begin position="714"/>
        <end position="726"/>
    </location>
</feature>
<sequence length="1164" mass="133002">MEEELSENDLEDQMYAMLHYVDETQTNVNINEKEINVDENVPRIKRYWRTNDDQNSIYKKVNTPKEPATINDVIDTDQPKAKGEKNSPTNSTVDLSIFEQPVSVNVKKTIEILENEDANCIVELESSDEDEVIEVALPPKPTITIDSSDEDVCSVSNNSPTKISNKTTQEKPNGDREKTASPVPSVVSSVSDEFIRGDCIALNISSKHPNNQSFDFSLHASDLLDQTPSKKKKKKRNKDATSTPIPNNSPNSSTVNSIEECFATPKSKAKKKRQRTKSYRASEKSIPCADVYDSSSNQSMNDNNKNQSPYIVTDKSLPNTDVYESDSNQSENIKEDTPQITLSVIRDEENSDSRVLDNTITTTPKTAKKRSNETINKVVIVDLTTPASTTIDENIVMANVTGFTEVDDYYDENIVPQKDVAKCGSTKIPEILNADLDFDNLKGNNKTCRLRQFSLNTLRAEMEKFYNESWGGEEFNHREIQKNMSRDKSLWVIDPKDRNPSMSKRKITCNYCNRAGHRDDTCRMKPPICFMCGSAGHFEPRCPRKICVNCGSPNHSYFTMCRNCCNWGSIKCAECGQNGHPSSHCPDIWRRYHNTINLDSPLVENRQLKAYHQMFCSGCTRSGHLIHTCRVTLPFSGLPINSPYVAVYRPVYTQSNQNIQHNSEQNKQMHKNRNVIQDITPSCLTASNQRSALLKRQSKSPVSHDSHQNKKRYNSISNDNIPSQVTKSMLNNNSQRKNSQSRDQPPPINKCTLEPIKIAKKGVENQMVEKAPDFIPITTENHDKRGQIIQDNEVSDTSEVITSARVNITKKIVDKLKMDEGKMWLNEILNKNNVTLENEDITFYLSVRGTVGNQEAFQSEFWEGIRCKYLTKERIMSESEVDLTQEPNIVQNDLSNNIPKNRNNVLRKLSKAFDSLKKELGDPKAMYKELVYLQNRHQQLLNQKVISPKQLSNNRDNINSMLRKLNMVLLGQAGLADGSMHMSELYSLQEKLANFRQKNIPTNLRQEIGEHFHCIFAAIPRSDYSDLLGEYYINKQKPSFKRKKYDKSFKVSPKSKKSKMFNTIPNYQKNINSRREIIFENDENESSSLNRPVVKKTKNKLVFYHRRLLHSPTNDIILKRMRSDLMKELHMNIALLSNKNQVSSKDLKKMRKVQEQAQSFLTNV</sequence>
<evidence type="ECO:0000256" key="8">
    <source>
        <dbReference type="ARBA" id="ARBA00043023"/>
    </source>
</evidence>
<dbReference type="GeneID" id="113402124"/>
<dbReference type="PANTHER" id="PTHR46543">
    <property type="entry name" value="ZINC FINGER CCHC DOMAIN-CONTAINING PROTEIN 7"/>
    <property type="match status" value="1"/>
</dbReference>
<dbReference type="Proteomes" id="UP001652626">
    <property type="component" value="Chromosome 2"/>
</dbReference>
<evidence type="ECO:0000259" key="11">
    <source>
        <dbReference type="PROSITE" id="PS50158"/>
    </source>
</evidence>
<keyword evidence="3" id="KW-0677">Repeat</keyword>
<evidence type="ECO:0000256" key="2">
    <source>
        <dbReference type="ARBA" id="ARBA00022723"/>
    </source>
</evidence>
<feature type="region of interest" description="Disordered" evidence="10">
    <location>
        <begin position="141"/>
        <end position="187"/>
    </location>
</feature>
<evidence type="ECO:0000256" key="3">
    <source>
        <dbReference type="ARBA" id="ARBA00022737"/>
    </source>
</evidence>
<feature type="domain" description="CCHC-type" evidence="11">
    <location>
        <begin position="529"/>
        <end position="544"/>
    </location>
</feature>
<evidence type="ECO:0000256" key="4">
    <source>
        <dbReference type="ARBA" id="ARBA00022771"/>
    </source>
</evidence>
<dbReference type="GO" id="GO:0008270">
    <property type="term" value="F:zinc ion binding"/>
    <property type="evidence" value="ECO:0007669"/>
    <property type="project" value="UniProtKB-KW"/>
</dbReference>
<keyword evidence="2" id="KW-0479">Metal-binding</keyword>
<dbReference type="OrthoDB" id="7608935at2759"/>
<feature type="compositionally biased region" description="Low complexity" evidence="10">
    <location>
        <begin position="241"/>
        <end position="258"/>
    </location>
</feature>
<organism evidence="12 13">
    <name type="scientific">Vanessa tameamea</name>
    <name type="common">Kamehameha butterfly</name>
    <dbReference type="NCBI Taxonomy" id="334116"/>
    <lineage>
        <taxon>Eukaryota</taxon>
        <taxon>Metazoa</taxon>
        <taxon>Ecdysozoa</taxon>
        <taxon>Arthropoda</taxon>
        <taxon>Hexapoda</taxon>
        <taxon>Insecta</taxon>
        <taxon>Pterygota</taxon>
        <taxon>Neoptera</taxon>
        <taxon>Endopterygota</taxon>
        <taxon>Lepidoptera</taxon>
        <taxon>Glossata</taxon>
        <taxon>Ditrysia</taxon>
        <taxon>Papilionoidea</taxon>
        <taxon>Nymphalidae</taxon>
        <taxon>Nymphalinae</taxon>
        <taxon>Vanessa</taxon>
    </lineage>
</organism>
<evidence type="ECO:0000313" key="13">
    <source>
        <dbReference type="RefSeq" id="XP_026498045.2"/>
    </source>
</evidence>
<dbReference type="OMA" id="ECFATPK"/>
<evidence type="ECO:0000256" key="9">
    <source>
        <dbReference type="PROSITE-ProRule" id="PRU00047"/>
    </source>
</evidence>
<dbReference type="InterPro" id="IPR036875">
    <property type="entry name" value="Znf_CCHC_sf"/>
</dbReference>
<accession>A0A8B8ILR5</accession>
<evidence type="ECO:0000256" key="5">
    <source>
        <dbReference type="ARBA" id="ARBA00022833"/>
    </source>
</evidence>
<reference evidence="13" key="2">
    <citation type="submission" date="2025-08" db="UniProtKB">
        <authorList>
            <consortium name="RefSeq"/>
        </authorList>
    </citation>
    <scope>IDENTIFICATION</scope>
    <source>
        <tissue evidence="13">Whole body</tissue>
    </source>
</reference>
<evidence type="ECO:0000313" key="12">
    <source>
        <dbReference type="Proteomes" id="UP001652626"/>
    </source>
</evidence>
<evidence type="ECO:0000256" key="6">
    <source>
        <dbReference type="ARBA" id="ARBA00023242"/>
    </source>
</evidence>
<dbReference type="GO" id="GO:0003723">
    <property type="term" value="F:RNA binding"/>
    <property type="evidence" value="ECO:0007669"/>
    <property type="project" value="TreeGrafter"/>
</dbReference>
<dbReference type="SUPFAM" id="SSF57756">
    <property type="entry name" value="Retrovirus zinc finger-like domains"/>
    <property type="match status" value="1"/>
</dbReference>
<dbReference type="GO" id="GO:0071039">
    <property type="term" value="P:nuclear polyadenylation-dependent CUT catabolic process"/>
    <property type="evidence" value="ECO:0007669"/>
    <property type="project" value="TreeGrafter"/>
</dbReference>
<feature type="compositionally biased region" description="Basic and acidic residues" evidence="10">
    <location>
        <begin position="168"/>
        <end position="179"/>
    </location>
</feature>
<dbReference type="GO" id="GO:0031499">
    <property type="term" value="C:TRAMP complex"/>
    <property type="evidence" value="ECO:0007669"/>
    <property type="project" value="TreeGrafter"/>
</dbReference>
<dbReference type="GO" id="GO:0071038">
    <property type="term" value="P:TRAMP-dependent tRNA surveillance pathway"/>
    <property type="evidence" value="ECO:0007669"/>
    <property type="project" value="TreeGrafter"/>
</dbReference>
<dbReference type="GO" id="GO:0071037">
    <property type="term" value="P:nuclear polyadenylation-dependent snRNA catabolic process"/>
    <property type="evidence" value="ECO:0007669"/>
    <property type="project" value="TreeGrafter"/>
</dbReference>